<dbReference type="CDD" id="cd03784">
    <property type="entry name" value="GT1_Gtf-like"/>
    <property type="match status" value="1"/>
</dbReference>
<evidence type="ECO:0000313" key="6">
    <source>
        <dbReference type="EMBL" id="KIR61149.1"/>
    </source>
</evidence>
<dbReference type="PANTHER" id="PTHR48050">
    <property type="entry name" value="STEROL 3-BETA-GLUCOSYLTRANSFERASE"/>
    <property type="match status" value="1"/>
</dbReference>
<dbReference type="GO" id="GO:0016758">
    <property type="term" value="F:hexosyltransferase activity"/>
    <property type="evidence" value="ECO:0007669"/>
    <property type="project" value="UniProtKB-ARBA"/>
</dbReference>
<protein>
    <recommendedName>
        <fullName evidence="8">Glycosyltransferase</fullName>
    </recommendedName>
</protein>
<dbReference type="InterPro" id="IPR002213">
    <property type="entry name" value="UDP_glucos_trans"/>
</dbReference>
<evidence type="ECO:0000256" key="1">
    <source>
        <dbReference type="ARBA" id="ARBA00006962"/>
    </source>
</evidence>
<dbReference type="PANTHER" id="PTHR48050:SF13">
    <property type="entry name" value="STEROL 3-BETA-GLUCOSYLTRANSFERASE UGT80A2"/>
    <property type="match status" value="1"/>
</dbReference>
<dbReference type="EMBL" id="JXSX01000003">
    <property type="protein sequence ID" value="KIR61149.1"/>
    <property type="molecule type" value="Genomic_DNA"/>
</dbReference>
<accession>A0A0D0WQZ9</accession>
<dbReference type="GO" id="GO:0017000">
    <property type="term" value="P:antibiotic biosynthetic process"/>
    <property type="evidence" value="ECO:0007669"/>
    <property type="project" value="UniProtKB-ARBA"/>
</dbReference>
<evidence type="ECO:0008006" key="8">
    <source>
        <dbReference type="Google" id="ProtNLM"/>
    </source>
</evidence>
<dbReference type="AlphaFoldDB" id="A0A0D0WQZ9"/>
<proteinExistence type="inferred from homology"/>
<sequence length="400" mass="43658">MPVRVLFTPLTVRSHYYHQVPLAWAFRAAGHDVRIAAQRQLTSIIANTGLTPVEVGDDYDFMAGMVALRSGNKFTAAQVADLTFEERVRLRDERFVPPVELATRMTPDLMRFAQRWQPDLVITDPVIFAGPLVAAAQGIPVVRNIWGPDILYGHPVQGQPHTGTERADWPTGLVELFDRYGVEVRNDHPKHTVDPWPGSLQNFGSPGRLPRRFIAYNGEGAAPDWVTERPDRPRVCITWGTTNEILGGAKDVWPRVIRALTPLDIDIVLAIGPADRAKLGRLPDNVRVAENLPINLFMPTCQAIVNQGGTGSLLTAASVGVPQVLLPETGETPVNSLSFRESGAALVLDYAKADEETIATAVTRVLTDEAIRTAARKVSEEIAGMPAPAEVVDTLVKLAA</sequence>
<gene>
    <name evidence="6" type="ORF">TK50_25690</name>
</gene>
<comment type="caution">
    <text evidence="6">The sequence shown here is derived from an EMBL/GenBank/DDBJ whole genome shotgun (WGS) entry which is preliminary data.</text>
</comment>
<name>A0A0D0WQZ9_9ACTN</name>
<evidence type="ECO:0000256" key="2">
    <source>
        <dbReference type="ARBA" id="ARBA00022676"/>
    </source>
</evidence>
<dbReference type="GO" id="GO:0008194">
    <property type="term" value="F:UDP-glycosyltransferase activity"/>
    <property type="evidence" value="ECO:0007669"/>
    <property type="project" value="InterPro"/>
</dbReference>
<reference evidence="6 7" key="1">
    <citation type="submission" date="2015-01" db="EMBL/GenBank/DDBJ databases">
        <title>Sequencing and annotation of Micromonospora carbonacea strain JXNU-1 genome.</title>
        <authorList>
            <person name="Long Z."/>
            <person name="Huang Y."/>
            <person name="Jiang Y."/>
        </authorList>
    </citation>
    <scope>NUCLEOTIDE SEQUENCE [LARGE SCALE GENOMIC DNA]</scope>
    <source>
        <strain evidence="6 7">JXNU-1</strain>
    </source>
</reference>
<evidence type="ECO:0000313" key="7">
    <source>
        <dbReference type="Proteomes" id="UP000032254"/>
    </source>
</evidence>
<dbReference type="Pfam" id="PF06722">
    <property type="entry name" value="EryCIII-like_C"/>
    <property type="match status" value="1"/>
</dbReference>
<evidence type="ECO:0000256" key="3">
    <source>
        <dbReference type="ARBA" id="ARBA00022679"/>
    </source>
</evidence>
<evidence type="ECO:0000259" key="5">
    <source>
        <dbReference type="Pfam" id="PF21036"/>
    </source>
</evidence>
<dbReference type="Pfam" id="PF21036">
    <property type="entry name" value="EryCIII-like_N"/>
    <property type="match status" value="1"/>
</dbReference>
<dbReference type="InterPro" id="IPR010610">
    <property type="entry name" value="EryCIII-like_C"/>
</dbReference>
<evidence type="ECO:0000259" key="4">
    <source>
        <dbReference type="Pfam" id="PF06722"/>
    </source>
</evidence>
<dbReference type="InterPro" id="IPR050426">
    <property type="entry name" value="Glycosyltransferase_28"/>
</dbReference>
<feature type="domain" description="Erythromycin biosynthesis protein CIII-like C-terminal" evidence="4">
    <location>
        <begin position="256"/>
        <end position="398"/>
    </location>
</feature>
<dbReference type="InterPro" id="IPR048284">
    <property type="entry name" value="EryCIII-like_N"/>
</dbReference>
<dbReference type="FunFam" id="3.40.50.2000:FF:000072">
    <property type="entry name" value="Glycosyl transferase"/>
    <property type="match status" value="1"/>
</dbReference>
<comment type="similarity">
    <text evidence="1">Belongs to the glycosyltransferase 28 family.</text>
</comment>
<dbReference type="PATRIC" id="fig|47853.6.peg.5385"/>
<dbReference type="SUPFAM" id="SSF53756">
    <property type="entry name" value="UDP-Glycosyltransferase/glycogen phosphorylase"/>
    <property type="match status" value="1"/>
</dbReference>
<organism evidence="6 7">
    <name type="scientific">Micromonospora haikouensis</name>
    <dbReference type="NCBI Taxonomy" id="686309"/>
    <lineage>
        <taxon>Bacteria</taxon>
        <taxon>Bacillati</taxon>
        <taxon>Actinomycetota</taxon>
        <taxon>Actinomycetes</taxon>
        <taxon>Micromonosporales</taxon>
        <taxon>Micromonosporaceae</taxon>
        <taxon>Micromonospora</taxon>
    </lineage>
</organism>
<keyword evidence="2" id="KW-0328">Glycosyltransferase</keyword>
<dbReference type="Gene3D" id="3.40.50.2000">
    <property type="entry name" value="Glycogen Phosphorylase B"/>
    <property type="match status" value="2"/>
</dbReference>
<feature type="domain" description="Erythromycin biosynthesis protein CIII-like N-terminal" evidence="5">
    <location>
        <begin position="24"/>
        <end position="240"/>
    </location>
</feature>
<keyword evidence="3" id="KW-0808">Transferase</keyword>
<keyword evidence="7" id="KW-1185">Reference proteome</keyword>
<dbReference type="Proteomes" id="UP000032254">
    <property type="component" value="Unassembled WGS sequence"/>
</dbReference>